<dbReference type="Pfam" id="PF12763">
    <property type="entry name" value="EH"/>
    <property type="match status" value="2"/>
</dbReference>
<proteinExistence type="predicted"/>
<gene>
    <name evidence="6" type="ORF">LUZ63_009225</name>
</gene>
<feature type="compositionally biased region" description="Low complexity" evidence="3">
    <location>
        <begin position="271"/>
        <end position="294"/>
    </location>
</feature>
<feature type="compositionally biased region" description="Polar residues" evidence="3">
    <location>
        <begin position="295"/>
        <end position="314"/>
    </location>
</feature>
<dbReference type="PROSITE" id="PS00018">
    <property type="entry name" value="EF_HAND_1"/>
    <property type="match status" value="1"/>
</dbReference>
<feature type="region of interest" description="Disordered" evidence="3">
    <location>
        <begin position="743"/>
        <end position="882"/>
    </location>
</feature>
<dbReference type="PROSITE" id="PS50222">
    <property type="entry name" value="EF_HAND_2"/>
    <property type="match status" value="2"/>
</dbReference>
<dbReference type="SMART" id="SM00027">
    <property type="entry name" value="EH"/>
    <property type="match status" value="2"/>
</dbReference>
<dbReference type="GO" id="GO:0016197">
    <property type="term" value="P:endosomal transport"/>
    <property type="evidence" value="ECO:0007669"/>
    <property type="project" value="TreeGrafter"/>
</dbReference>
<dbReference type="SMART" id="SM00054">
    <property type="entry name" value="EFh"/>
    <property type="match status" value="4"/>
</dbReference>
<dbReference type="InterPro" id="IPR000261">
    <property type="entry name" value="EH_dom"/>
</dbReference>
<dbReference type="OrthoDB" id="524326at2759"/>
<evidence type="ECO:0000313" key="7">
    <source>
        <dbReference type="Proteomes" id="UP001151287"/>
    </source>
</evidence>
<keyword evidence="2" id="KW-0175">Coiled coil</keyword>
<feature type="region of interest" description="Disordered" evidence="3">
    <location>
        <begin position="271"/>
        <end position="327"/>
    </location>
</feature>
<feature type="coiled-coil region" evidence="2">
    <location>
        <begin position="548"/>
        <end position="582"/>
    </location>
</feature>
<evidence type="ECO:0000256" key="1">
    <source>
        <dbReference type="ARBA" id="ARBA00022837"/>
    </source>
</evidence>
<feature type="compositionally biased region" description="Basic and acidic residues" evidence="3">
    <location>
        <begin position="819"/>
        <end position="831"/>
    </location>
</feature>
<feature type="compositionally biased region" description="Low complexity" evidence="3">
    <location>
        <begin position="315"/>
        <end position="327"/>
    </location>
</feature>
<feature type="compositionally biased region" description="Pro residues" evidence="3">
    <location>
        <begin position="109"/>
        <end position="137"/>
    </location>
</feature>
<dbReference type="SUPFAM" id="SSF47473">
    <property type="entry name" value="EF-hand"/>
    <property type="match status" value="2"/>
</dbReference>
<feature type="compositionally biased region" description="Low complexity" evidence="3">
    <location>
        <begin position="804"/>
        <end position="814"/>
    </location>
</feature>
<dbReference type="PANTHER" id="PTHR11216">
    <property type="entry name" value="EH DOMAIN"/>
    <property type="match status" value="1"/>
</dbReference>
<dbReference type="EMBL" id="JAMQYH010000003">
    <property type="protein sequence ID" value="KAJ1692527.1"/>
    <property type="molecule type" value="Genomic_DNA"/>
</dbReference>
<dbReference type="CDD" id="cd00052">
    <property type="entry name" value="EH"/>
    <property type="match status" value="2"/>
</dbReference>
<dbReference type="InterPro" id="IPR011992">
    <property type="entry name" value="EF-hand-dom_pair"/>
</dbReference>
<keyword evidence="7" id="KW-1185">Reference proteome</keyword>
<keyword evidence="1" id="KW-0106">Calcium</keyword>
<dbReference type="GO" id="GO:0005509">
    <property type="term" value="F:calcium ion binding"/>
    <property type="evidence" value="ECO:0007669"/>
    <property type="project" value="InterPro"/>
</dbReference>
<dbReference type="GO" id="GO:0005737">
    <property type="term" value="C:cytoplasm"/>
    <property type="evidence" value="ECO:0007669"/>
    <property type="project" value="TreeGrafter"/>
</dbReference>
<dbReference type="GO" id="GO:0006897">
    <property type="term" value="P:endocytosis"/>
    <property type="evidence" value="ECO:0007669"/>
    <property type="project" value="TreeGrafter"/>
</dbReference>
<feature type="region of interest" description="Disordered" evidence="3">
    <location>
        <begin position="496"/>
        <end position="529"/>
    </location>
</feature>
<feature type="region of interest" description="Disordered" evidence="3">
    <location>
        <begin position="107"/>
        <end position="231"/>
    </location>
</feature>
<dbReference type="PROSITE" id="PS50031">
    <property type="entry name" value="EH"/>
    <property type="match status" value="2"/>
</dbReference>
<sequence length="1148" mass="124882">MAAPSADQFDAYFRAADLDQDGKITGVEAVSFFKGSNLPQQVLAQVWTYADQNRKGFLGRPEFYNALRLVKVAQAGHQLTPEIVKSALYGPTASQIPPPRINLSAAAPSPVPVSTPVRPPVPASTPVRPPAPVPTPAPQVAGGIPTQPNHAFRSTTPQQQAGPNAGPRPMGPSPLGMSQRPPLGSQNHHVQTTPNLTTDWFSGKKNLPPTGGQPVPVQAQVQMPSSSQGTSQLVALSSATNNANSGLDFGVTVGGEAKDSKALIVSGNGFTSNSTSSSVSASPADPFADFAPIPKSSTAPASGNQFPPKQQTGMIPSASVSPSGPVVSNISSGPTVSGTGMAPAVATSNVGRSPTIISSVGASPVAQTPWPKIMQSDVQKYMTVFIKVDKDRDGKISGQEARNLFLSWKLPREVLKKVWDLSDQDKDGMLSFREFCTAVFLMERHREHRPLPDQLPSDIWSDGVSLPSTGQFSASHASPAPQQVQGFPLQGVQVGSRSMMMPPGIVKPPPRGPPESDGTQPPEPPKSKVPVLEKNLVNQLSKEEQDSLSSKFQEASDAEKKVQELEKEIMESREKTEFYRTKMQELILYKSRCDNRLNEISERVSADKREVVSLSKKYEDKCKQLGDVASRLTLEEATFREIQEKKMEIYNTILRLQKGDKGDDSLQERVNKIQSDLEEVMKTLNDKCKTYGLRTKPTTITELPFGWQPGILETAGEWDDEWDKFEDGGFAIIKELTIEIEKSKKEMQPEKMDKKEAATTKEASPDSSKEIKDENTEKPPVEDQAAEGDSVISTSGADDKKVQSPKSVPSSPAKKSPKKSNDGFDVKDKESGIFNDVSPRAGESISDRDGAESSISGDKYEHSWGPSFDHADDADSTWNFSDKDNESVNNDLFFGGTNLLPIKTGSSSNNIGFSHDSKPFFDSVPSTPMTAVYNEPSKPFFDSVPSTPMSLFGNNGPQRSFFDSSVPSTPMYNNSGFSPRYSEAGDDNSFDNFSINFDTFGSTHDSFSNNTFSRYDSFRSTTEQGFGDSFGRFDTTNGTSDQFGSEKTFGRFDSMRSTTDPFDTSDTFGSSDPFGTSDSWGGEKFSRYDSMKSTADQTGSDRFARFDSMRSTTDRGYSFDDNDMFGSGPIKFSENNSPRHGTDNWSSF</sequence>
<evidence type="ECO:0000259" key="4">
    <source>
        <dbReference type="PROSITE" id="PS50031"/>
    </source>
</evidence>
<feature type="region of interest" description="Disordered" evidence="3">
    <location>
        <begin position="1127"/>
        <end position="1148"/>
    </location>
</feature>
<feature type="compositionally biased region" description="Polar residues" evidence="3">
    <location>
        <begin position="146"/>
        <end position="162"/>
    </location>
</feature>
<protein>
    <submittedName>
        <fullName evidence="6">Uncharacterized protein</fullName>
    </submittedName>
</protein>
<dbReference type="InterPro" id="IPR018247">
    <property type="entry name" value="EF_Hand_1_Ca_BS"/>
</dbReference>
<dbReference type="Gene3D" id="1.10.238.10">
    <property type="entry name" value="EF-hand"/>
    <property type="match status" value="2"/>
</dbReference>
<evidence type="ECO:0000256" key="2">
    <source>
        <dbReference type="SAM" id="Coils"/>
    </source>
</evidence>
<comment type="caution">
    <text evidence="6">The sequence shown here is derived from an EMBL/GenBank/DDBJ whole genome shotgun (WGS) entry which is preliminary data.</text>
</comment>
<dbReference type="AlphaFoldDB" id="A0A9Q0CF00"/>
<feature type="domain" description="EF-hand" evidence="5">
    <location>
        <begin position="4"/>
        <end position="39"/>
    </location>
</feature>
<reference evidence="6" key="1">
    <citation type="journal article" date="2022" name="Cell">
        <title>Repeat-based holocentromeres influence genome architecture and karyotype evolution.</title>
        <authorList>
            <person name="Hofstatter P.G."/>
            <person name="Thangavel G."/>
            <person name="Lux T."/>
            <person name="Neumann P."/>
            <person name="Vondrak T."/>
            <person name="Novak P."/>
            <person name="Zhang M."/>
            <person name="Costa L."/>
            <person name="Castellani M."/>
            <person name="Scott A."/>
            <person name="Toegelov H."/>
            <person name="Fuchs J."/>
            <person name="Mata-Sucre Y."/>
            <person name="Dias Y."/>
            <person name="Vanzela A.L.L."/>
            <person name="Huettel B."/>
            <person name="Almeida C.C.S."/>
            <person name="Simkova H."/>
            <person name="Souza G."/>
            <person name="Pedrosa-Harand A."/>
            <person name="Macas J."/>
            <person name="Mayer K.F.X."/>
            <person name="Houben A."/>
            <person name="Marques A."/>
        </authorList>
    </citation>
    <scope>NUCLEOTIDE SEQUENCE</scope>
    <source>
        <strain evidence="6">RhyBre1mFocal</strain>
    </source>
</reference>
<dbReference type="PANTHER" id="PTHR11216:SF175">
    <property type="entry name" value="OS06G0728600 PROTEIN"/>
    <property type="match status" value="1"/>
</dbReference>
<evidence type="ECO:0000259" key="5">
    <source>
        <dbReference type="PROSITE" id="PS50222"/>
    </source>
</evidence>
<dbReference type="InterPro" id="IPR002048">
    <property type="entry name" value="EF_hand_dom"/>
</dbReference>
<feature type="compositionally biased region" description="Basic and acidic residues" evidence="3">
    <location>
        <begin position="743"/>
        <end position="781"/>
    </location>
</feature>
<evidence type="ECO:0000313" key="6">
    <source>
        <dbReference type="EMBL" id="KAJ1692527.1"/>
    </source>
</evidence>
<organism evidence="6 7">
    <name type="scientific">Rhynchospora breviuscula</name>
    <dbReference type="NCBI Taxonomy" id="2022672"/>
    <lineage>
        <taxon>Eukaryota</taxon>
        <taxon>Viridiplantae</taxon>
        <taxon>Streptophyta</taxon>
        <taxon>Embryophyta</taxon>
        <taxon>Tracheophyta</taxon>
        <taxon>Spermatophyta</taxon>
        <taxon>Magnoliopsida</taxon>
        <taxon>Liliopsida</taxon>
        <taxon>Poales</taxon>
        <taxon>Cyperaceae</taxon>
        <taxon>Cyperoideae</taxon>
        <taxon>Rhynchosporeae</taxon>
        <taxon>Rhynchospora</taxon>
    </lineage>
</organism>
<feature type="domain" description="EH" evidence="4">
    <location>
        <begin position="5"/>
        <end position="95"/>
    </location>
</feature>
<evidence type="ECO:0000256" key="3">
    <source>
        <dbReference type="SAM" id="MobiDB-lite"/>
    </source>
</evidence>
<feature type="domain" description="EH" evidence="4">
    <location>
        <begin position="377"/>
        <end position="459"/>
    </location>
</feature>
<feature type="compositionally biased region" description="Low complexity" evidence="3">
    <location>
        <begin position="213"/>
        <end position="228"/>
    </location>
</feature>
<dbReference type="Proteomes" id="UP001151287">
    <property type="component" value="Unassembled WGS sequence"/>
</dbReference>
<feature type="compositionally biased region" description="Polar residues" evidence="3">
    <location>
        <begin position="184"/>
        <end position="200"/>
    </location>
</feature>
<feature type="domain" description="EF-hand" evidence="5">
    <location>
        <begin position="410"/>
        <end position="445"/>
    </location>
</feature>
<accession>A0A9Q0CF00</accession>
<feature type="compositionally biased region" description="Polar residues" evidence="3">
    <location>
        <begin position="1133"/>
        <end position="1148"/>
    </location>
</feature>
<name>A0A9Q0CF00_9POAL</name>
<dbReference type="GO" id="GO:0005886">
    <property type="term" value="C:plasma membrane"/>
    <property type="evidence" value="ECO:0007669"/>
    <property type="project" value="TreeGrafter"/>
</dbReference>